<keyword evidence="15" id="KW-1185">Reference proteome</keyword>
<evidence type="ECO:0000256" key="6">
    <source>
        <dbReference type="ARBA" id="ARBA00023136"/>
    </source>
</evidence>
<feature type="signal peptide" evidence="11">
    <location>
        <begin position="1"/>
        <end position="37"/>
    </location>
</feature>
<organism evidence="14 15">
    <name type="scientific">Dysgonomonas hofstadii</name>
    <dbReference type="NCBI Taxonomy" id="637886"/>
    <lineage>
        <taxon>Bacteria</taxon>
        <taxon>Pseudomonadati</taxon>
        <taxon>Bacteroidota</taxon>
        <taxon>Bacteroidia</taxon>
        <taxon>Bacteroidales</taxon>
        <taxon>Dysgonomonadaceae</taxon>
        <taxon>Dysgonomonas</taxon>
    </lineage>
</organism>
<dbReference type="GO" id="GO:0009279">
    <property type="term" value="C:cell outer membrane"/>
    <property type="evidence" value="ECO:0007669"/>
    <property type="project" value="UniProtKB-SubCell"/>
</dbReference>
<evidence type="ECO:0000256" key="3">
    <source>
        <dbReference type="ARBA" id="ARBA00022452"/>
    </source>
</evidence>
<feature type="domain" description="TonB-dependent receptor-like beta-barrel" evidence="12">
    <location>
        <begin position="403"/>
        <end position="1004"/>
    </location>
</feature>
<feature type="domain" description="TonB-dependent receptor plug" evidence="13">
    <location>
        <begin position="134"/>
        <end position="256"/>
    </location>
</feature>
<comment type="similarity">
    <text evidence="8 9">Belongs to the TonB-dependent receptor family.</text>
</comment>
<dbReference type="SUPFAM" id="SSF56935">
    <property type="entry name" value="Porins"/>
    <property type="match status" value="1"/>
</dbReference>
<dbReference type="NCBIfam" id="TIGR04057">
    <property type="entry name" value="SusC_RagA_signa"/>
    <property type="match status" value="1"/>
</dbReference>
<evidence type="ECO:0000259" key="13">
    <source>
        <dbReference type="Pfam" id="PF07715"/>
    </source>
</evidence>
<comment type="subcellular location">
    <subcellularLocation>
        <location evidence="1 8">Cell outer membrane</location>
        <topology evidence="1 8">Multi-pass membrane protein</topology>
    </subcellularLocation>
</comment>
<accession>A0A840CFK0</accession>
<dbReference type="Pfam" id="PF00593">
    <property type="entry name" value="TonB_dep_Rec_b-barrel"/>
    <property type="match status" value="1"/>
</dbReference>
<evidence type="ECO:0000313" key="15">
    <source>
        <dbReference type="Proteomes" id="UP000555103"/>
    </source>
</evidence>
<keyword evidence="3 8" id="KW-1134">Transmembrane beta strand</keyword>
<dbReference type="Gene3D" id="2.170.130.10">
    <property type="entry name" value="TonB-dependent receptor, plug domain"/>
    <property type="match status" value="1"/>
</dbReference>
<keyword evidence="2 8" id="KW-0813">Transport</keyword>
<keyword evidence="11" id="KW-0732">Signal</keyword>
<feature type="chain" id="PRO_5032299181" evidence="11">
    <location>
        <begin position="38"/>
        <end position="1040"/>
    </location>
</feature>
<dbReference type="SUPFAM" id="SSF49464">
    <property type="entry name" value="Carboxypeptidase regulatory domain-like"/>
    <property type="match status" value="1"/>
</dbReference>
<proteinExistence type="inferred from homology"/>
<name>A0A840CFK0_9BACT</name>
<sequence length="1040" mass="114671">MVKITNFFKGSYTSSFSVKKCTCIFLVLFVCSLVIHAQTTLTGYVLDEKTKEPVTGATIVEQATTNGSSTDADGRFDLKVSGRFPLKLSIRLIGYKDREVIVKNATDPVNIYLTEDINALNEVVVVGYGTQRRKELTGAVASVSKATLEQPATSVNELLGGSIAGLNVSQNSGQPGTGSAIRIRGGNSIYASNEPLYVIDGFIFFSEKNATQAGVGNIDGSLDPLAAINPSDIESIEVLKDVSAKAIYGSRGANGVILVTTKKGKRGGNTIRYQYTIGVDKSAKKLDLLTAKQWLSIQKEYFNDKPSLYYSQEELARFDKGTDWQNAVLQTGISQTHELSVSGGDEKTRYLISGNYTDQKGIILNSGFKRFSGRLNLDKELYQNLKVGLTATVNRSTQDALTTFEGANYNDSPYSHGIANSLTYALYMPPVLSIYNADGSYNYKNPFEYSYLSYYGQAANPVSDLKNSIGQTISTSLLGNFFVEYNILKELKAKVNAGANTDYITQNYFAPPYTALGLNQDIRGMGAIGNRRTDVTQYEFLLSFTKQLNPVHFIDLLAGYTYQNTKTDFSVSKANHLESFDNLGTGNELPPISRKQKASFNSFLGRANYTLLERYNLTATYRADKSSRFSKGHEWGYFPSIGFSWNVNEEEFAKPLFPALSTLKLRLTYGKAGNQEIDFDEYEQYFNTGRYNGAPAYDMKNLGNSDLKWETTTEYNAGIDAGFLNDRFTLTADVYYKKTHDLLLRIPAPLGSGTSEKQIANIGNVINKGFEFTLNAKLVERKNFSWSASANIARNINRITSLGEYDGLTEGNDQEQILRVGESVGSFYGYRFLGVVQSDEDISKLPTIGGRTPQPGDAKFADISSSDGNPDGRVTPESDRVVLGNIQPDFTYGFSSSASYGNFDFYIMLQGSQGNQVYNLLRRYLERPNDSYNMSAALLNSWTEANPSNTIPYLGSTRATELDSRYVEDASFLKLRNVTLGYTIPIKVNSSSAKVRVFASARNLLTITKYKGYDPEVASGVDLGIYPSSKSFMAGVSLTF</sequence>
<reference evidence="14 15" key="1">
    <citation type="submission" date="2020-08" db="EMBL/GenBank/DDBJ databases">
        <title>Genomic Encyclopedia of Type Strains, Phase IV (KMG-IV): sequencing the most valuable type-strain genomes for metagenomic binning, comparative biology and taxonomic classification.</title>
        <authorList>
            <person name="Goeker M."/>
        </authorList>
    </citation>
    <scope>NUCLEOTIDE SEQUENCE [LARGE SCALE GENOMIC DNA]</scope>
    <source>
        <strain evidence="14 15">DSM 104969</strain>
    </source>
</reference>
<dbReference type="Gene3D" id="2.60.40.1120">
    <property type="entry name" value="Carboxypeptidase-like, regulatory domain"/>
    <property type="match status" value="1"/>
</dbReference>
<dbReference type="InterPro" id="IPR023997">
    <property type="entry name" value="TonB-dep_OMP_SusC/RagA_CS"/>
</dbReference>
<gene>
    <name evidence="14" type="ORF">GGR21_000627</name>
</gene>
<dbReference type="AlphaFoldDB" id="A0A840CFK0"/>
<dbReference type="InterPro" id="IPR036942">
    <property type="entry name" value="Beta-barrel_TonB_sf"/>
</dbReference>
<comment type="caution">
    <text evidence="14">The sequence shown here is derived from an EMBL/GenBank/DDBJ whole genome shotgun (WGS) entry which is preliminary data.</text>
</comment>
<dbReference type="InterPro" id="IPR012910">
    <property type="entry name" value="Plug_dom"/>
</dbReference>
<dbReference type="Pfam" id="PF07715">
    <property type="entry name" value="Plug"/>
    <property type="match status" value="1"/>
</dbReference>
<evidence type="ECO:0000256" key="4">
    <source>
        <dbReference type="ARBA" id="ARBA00022692"/>
    </source>
</evidence>
<dbReference type="Pfam" id="PF13715">
    <property type="entry name" value="CarbopepD_reg_2"/>
    <property type="match status" value="1"/>
</dbReference>
<evidence type="ECO:0000259" key="12">
    <source>
        <dbReference type="Pfam" id="PF00593"/>
    </source>
</evidence>
<evidence type="ECO:0000256" key="5">
    <source>
        <dbReference type="ARBA" id="ARBA00023077"/>
    </source>
</evidence>
<dbReference type="Gene3D" id="2.40.170.20">
    <property type="entry name" value="TonB-dependent receptor, beta-barrel domain"/>
    <property type="match status" value="1"/>
</dbReference>
<keyword evidence="6 8" id="KW-0472">Membrane</keyword>
<keyword evidence="7 8" id="KW-0998">Cell outer membrane</keyword>
<feature type="region of interest" description="Disordered" evidence="10">
    <location>
        <begin position="846"/>
        <end position="876"/>
    </location>
</feature>
<evidence type="ECO:0000256" key="1">
    <source>
        <dbReference type="ARBA" id="ARBA00004571"/>
    </source>
</evidence>
<dbReference type="InterPro" id="IPR039426">
    <property type="entry name" value="TonB-dep_rcpt-like"/>
</dbReference>
<dbReference type="InterPro" id="IPR008969">
    <property type="entry name" value="CarboxyPept-like_regulatory"/>
</dbReference>
<dbReference type="EMBL" id="JACIEP010000002">
    <property type="protein sequence ID" value="MBB4034740.1"/>
    <property type="molecule type" value="Genomic_DNA"/>
</dbReference>
<evidence type="ECO:0000256" key="2">
    <source>
        <dbReference type="ARBA" id="ARBA00022448"/>
    </source>
</evidence>
<evidence type="ECO:0000256" key="11">
    <source>
        <dbReference type="SAM" id="SignalP"/>
    </source>
</evidence>
<keyword evidence="5 9" id="KW-0798">TonB box</keyword>
<keyword evidence="4 8" id="KW-0812">Transmembrane</keyword>
<evidence type="ECO:0000256" key="10">
    <source>
        <dbReference type="SAM" id="MobiDB-lite"/>
    </source>
</evidence>
<dbReference type="NCBIfam" id="TIGR04056">
    <property type="entry name" value="OMP_RagA_SusC"/>
    <property type="match status" value="1"/>
</dbReference>
<dbReference type="RefSeq" id="WP_183305694.1">
    <property type="nucleotide sequence ID" value="NZ_JACIEP010000002.1"/>
</dbReference>
<evidence type="ECO:0000256" key="9">
    <source>
        <dbReference type="RuleBase" id="RU003357"/>
    </source>
</evidence>
<evidence type="ECO:0000313" key="14">
    <source>
        <dbReference type="EMBL" id="MBB4034740.1"/>
    </source>
</evidence>
<evidence type="ECO:0000256" key="7">
    <source>
        <dbReference type="ARBA" id="ARBA00023237"/>
    </source>
</evidence>
<dbReference type="PROSITE" id="PS52016">
    <property type="entry name" value="TONB_DEPENDENT_REC_3"/>
    <property type="match status" value="1"/>
</dbReference>
<dbReference type="InterPro" id="IPR000531">
    <property type="entry name" value="Beta-barrel_TonB"/>
</dbReference>
<dbReference type="InterPro" id="IPR037066">
    <property type="entry name" value="Plug_dom_sf"/>
</dbReference>
<dbReference type="InterPro" id="IPR023996">
    <property type="entry name" value="TonB-dep_OMP_SusC/RagA"/>
</dbReference>
<evidence type="ECO:0000256" key="8">
    <source>
        <dbReference type="PROSITE-ProRule" id="PRU01360"/>
    </source>
</evidence>
<protein>
    <submittedName>
        <fullName evidence="14">TonB-linked SusC/RagA family outer membrane protein</fullName>
    </submittedName>
</protein>
<dbReference type="Proteomes" id="UP000555103">
    <property type="component" value="Unassembled WGS sequence"/>
</dbReference>